<dbReference type="AlphaFoldDB" id="A0A2P4NSK4"/>
<proteinExistence type="predicted"/>
<feature type="compositionally biased region" description="Basic and acidic residues" evidence="1">
    <location>
        <begin position="196"/>
        <end position="215"/>
    </location>
</feature>
<dbReference type="GO" id="GO:0016491">
    <property type="term" value="F:oxidoreductase activity"/>
    <property type="evidence" value="ECO:0007669"/>
    <property type="project" value="InterPro"/>
</dbReference>
<evidence type="ECO:0000313" key="4">
    <source>
        <dbReference type="Proteomes" id="UP000053621"/>
    </source>
</evidence>
<evidence type="ECO:0000259" key="2">
    <source>
        <dbReference type="Pfam" id="PF07110"/>
    </source>
</evidence>
<evidence type="ECO:0000313" key="3">
    <source>
        <dbReference type="EMBL" id="POG56147.1"/>
    </source>
</evidence>
<reference evidence="3" key="1">
    <citation type="submission" date="2017-08" db="EMBL/GenBank/DDBJ databases">
        <title>Haloferax marisrubri sp. nov., isolated from the Discovery deep brine-seawater interface in the Red Sea.</title>
        <authorList>
            <person name="Zhang G."/>
            <person name="Stingl U."/>
        </authorList>
    </citation>
    <scope>NUCLEOTIDE SEQUENCE [LARGE SCALE GENOMIC DNA]</scope>
    <source>
        <strain evidence="3">SB3</strain>
    </source>
</reference>
<dbReference type="InterPro" id="IPR009799">
    <property type="entry name" value="EthD_dom"/>
</dbReference>
<dbReference type="RefSeq" id="WP_058566057.1">
    <property type="nucleotide sequence ID" value="NZ_LOPW02000006.1"/>
</dbReference>
<keyword evidence="4" id="KW-1185">Reference proteome</keyword>
<dbReference type="Pfam" id="PF07110">
    <property type="entry name" value="EthD"/>
    <property type="match status" value="2"/>
</dbReference>
<sequence>MYKHVALLVRKAGMSHDEFVTYWRETHTPIARDIEGVVRYQTVVPADPEASEFDGLAELYFDDLDALHDALGSEGSRDYDPAKGKAKEARADVDNFLDIERRPRFVGEEVVEKDETGGDTTGLYKHSAFLVRKDGMSHDEFLDHWANTHVPLAREIPGVVRYARVVPTDPEASEFDGVAELYFESLDALRAGLGHESSRDYDPDHPKANAPREDVDNFLSIGDRPRFVGRETVQKDVTGDR</sequence>
<dbReference type="OrthoDB" id="312801at2157"/>
<dbReference type="EMBL" id="LOPW02000006">
    <property type="protein sequence ID" value="POG56147.1"/>
    <property type="molecule type" value="Genomic_DNA"/>
</dbReference>
<dbReference type="Gene3D" id="3.30.70.100">
    <property type="match status" value="2"/>
</dbReference>
<feature type="domain" description="EthD" evidence="2">
    <location>
        <begin position="11"/>
        <end position="98"/>
    </location>
</feature>
<accession>A0A2P4NSK4</accession>
<organism evidence="3 4">
    <name type="scientific">Haloferax marisrubri</name>
    <dbReference type="NCBI Taxonomy" id="1544719"/>
    <lineage>
        <taxon>Archaea</taxon>
        <taxon>Methanobacteriati</taxon>
        <taxon>Methanobacteriota</taxon>
        <taxon>Stenosarchaea group</taxon>
        <taxon>Halobacteria</taxon>
        <taxon>Halobacteriales</taxon>
        <taxon>Haloferacaceae</taxon>
        <taxon>Haloferax</taxon>
    </lineage>
</organism>
<feature type="region of interest" description="Disordered" evidence="1">
    <location>
        <begin position="194"/>
        <end position="216"/>
    </location>
</feature>
<protein>
    <submittedName>
        <fullName evidence="3">EthD family reductase</fullName>
    </submittedName>
</protein>
<evidence type="ECO:0000256" key="1">
    <source>
        <dbReference type="SAM" id="MobiDB-lite"/>
    </source>
</evidence>
<dbReference type="InterPro" id="IPR011008">
    <property type="entry name" value="Dimeric_a/b-barrel"/>
</dbReference>
<dbReference type="NCBIfam" id="TIGR02118">
    <property type="entry name" value="EthD family reductase"/>
    <property type="match status" value="2"/>
</dbReference>
<name>A0A2P4NSK4_9EURY</name>
<comment type="caution">
    <text evidence="3">The sequence shown here is derived from an EMBL/GenBank/DDBJ whole genome shotgun (WGS) entry which is preliminary data.</text>
</comment>
<dbReference type="SUPFAM" id="SSF54909">
    <property type="entry name" value="Dimeric alpha+beta barrel"/>
    <property type="match status" value="2"/>
</dbReference>
<gene>
    <name evidence="3" type="ORF">AUR65_006430</name>
</gene>
<dbReference type="Proteomes" id="UP000053621">
    <property type="component" value="Unassembled WGS sequence"/>
</dbReference>
<feature type="domain" description="EthD" evidence="2">
    <location>
        <begin position="133"/>
        <end position="207"/>
    </location>
</feature>